<dbReference type="RefSeq" id="WP_119479039.1">
    <property type="nucleotide sequence ID" value="NZ_QXML01000010.1"/>
</dbReference>
<reference evidence="2 3" key="1">
    <citation type="submission" date="2018-09" db="EMBL/GenBank/DDBJ databases">
        <authorList>
            <person name="Wang X."/>
            <person name="Du Z."/>
        </authorList>
    </citation>
    <scope>NUCLEOTIDE SEQUENCE [LARGE SCALE GENOMIC DNA]</scope>
    <source>
        <strain evidence="2 3">N3</strain>
    </source>
</reference>
<dbReference type="InterPro" id="IPR050834">
    <property type="entry name" value="Glycosyltransf_2"/>
</dbReference>
<dbReference type="PANTHER" id="PTHR43685">
    <property type="entry name" value="GLYCOSYLTRANSFERASE"/>
    <property type="match status" value="1"/>
</dbReference>
<name>A0A418PMQ5_9BACT</name>
<organism evidence="2 3">
    <name type="scientific">Algoriphagus lacus</name>
    <dbReference type="NCBI Taxonomy" id="2056311"/>
    <lineage>
        <taxon>Bacteria</taxon>
        <taxon>Pseudomonadati</taxon>
        <taxon>Bacteroidota</taxon>
        <taxon>Cytophagia</taxon>
        <taxon>Cytophagales</taxon>
        <taxon>Cyclobacteriaceae</taxon>
        <taxon>Algoriphagus</taxon>
    </lineage>
</organism>
<dbReference type="PANTHER" id="PTHR43685:SF2">
    <property type="entry name" value="GLYCOSYLTRANSFERASE 2-LIKE DOMAIN-CONTAINING PROTEIN"/>
    <property type="match status" value="1"/>
</dbReference>
<dbReference type="EMBL" id="QXML01000010">
    <property type="protein sequence ID" value="RIW13086.1"/>
    <property type="molecule type" value="Genomic_DNA"/>
</dbReference>
<evidence type="ECO:0000313" key="3">
    <source>
        <dbReference type="Proteomes" id="UP000283522"/>
    </source>
</evidence>
<keyword evidence="2" id="KW-0808">Transferase</keyword>
<dbReference type="InterPro" id="IPR001173">
    <property type="entry name" value="Glyco_trans_2-like"/>
</dbReference>
<feature type="domain" description="Glycosyltransferase 2-like" evidence="1">
    <location>
        <begin position="7"/>
        <end position="134"/>
    </location>
</feature>
<proteinExistence type="predicted"/>
<accession>A0A418PMQ5</accession>
<dbReference type="AlphaFoldDB" id="A0A418PMQ5"/>
<evidence type="ECO:0000259" key="1">
    <source>
        <dbReference type="Pfam" id="PF00535"/>
    </source>
</evidence>
<dbReference type="InterPro" id="IPR029044">
    <property type="entry name" value="Nucleotide-diphossugar_trans"/>
</dbReference>
<dbReference type="Proteomes" id="UP000283522">
    <property type="component" value="Unassembled WGS sequence"/>
</dbReference>
<sequence length="365" mass="41473">MPAPLFSIIVPCYNQGHFLSKAVESVIAQGFKDWELWIINDGSTDQTGQIAQKLSASDARIEVITQSNLGLSAARNSGIKVANGNVLHFLDADDWLLPGCLEQVAEKFKDPEIDVCISGYSYYLGDKIIHTHRFQSEEIFLPRVVNGNLAPPVSFFVKKEVLESVGDFDISLKSCEDWDLWIRAAKSGFRIHSMNQVLVAYRYVAGSMSKKPKQMYAALCEVSSRAAMVDSRISVTLPLNKDYDINLPERFKIHFINCLGVSLFQGLIEESKSWFEEEKFKWSFSMTDWEGLSSNLSFKHFLTPELIQKVLTENLPSFHQFFISIGYSENETKKILKRVFSAQFKKRNHLRFGRILGGIINKLSF</sequence>
<dbReference type="SUPFAM" id="SSF53448">
    <property type="entry name" value="Nucleotide-diphospho-sugar transferases"/>
    <property type="match status" value="1"/>
</dbReference>
<gene>
    <name evidence="2" type="ORF">D0X99_16885</name>
</gene>
<comment type="caution">
    <text evidence="2">The sequence shown here is derived from an EMBL/GenBank/DDBJ whole genome shotgun (WGS) entry which is preliminary data.</text>
</comment>
<protein>
    <submittedName>
        <fullName evidence="2">Glycosyltransferase</fullName>
    </submittedName>
</protein>
<dbReference type="GO" id="GO:0016740">
    <property type="term" value="F:transferase activity"/>
    <property type="evidence" value="ECO:0007669"/>
    <property type="project" value="UniProtKB-KW"/>
</dbReference>
<keyword evidence="3" id="KW-1185">Reference proteome</keyword>
<evidence type="ECO:0000313" key="2">
    <source>
        <dbReference type="EMBL" id="RIW13086.1"/>
    </source>
</evidence>
<dbReference type="OrthoDB" id="9815829at2"/>
<dbReference type="Gene3D" id="3.90.550.10">
    <property type="entry name" value="Spore Coat Polysaccharide Biosynthesis Protein SpsA, Chain A"/>
    <property type="match status" value="1"/>
</dbReference>
<dbReference type="Pfam" id="PF00535">
    <property type="entry name" value="Glycos_transf_2"/>
    <property type="match status" value="1"/>
</dbReference>